<dbReference type="PANTHER" id="PTHR12145:SF36">
    <property type="entry name" value="MANNAN ENDO-1,6-ALPHA-MANNOSIDASE DCW1"/>
    <property type="match status" value="1"/>
</dbReference>
<keyword evidence="9" id="KW-0472">Membrane</keyword>
<keyword evidence="9" id="KW-0812">Transmembrane</keyword>
<keyword evidence="7" id="KW-0326">Glycosidase</keyword>
<dbReference type="SUPFAM" id="SSF48208">
    <property type="entry name" value="Six-hairpin glycosidases"/>
    <property type="match status" value="1"/>
</dbReference>
<evidence type="ECO:0000256" key="4">
    <source>
        <dbReference type="ARBA" id="ARBA00022729"/>
    </source>
</evidence>
<comment type="catalytic activity">
    <reaction evidence="1">
        <text>Random hydrolysis of (1-&gt;6)-alpha-D-mannosidic linkages in unbranched (1-&gt;6)-mannans.</text>
        <dbReference type="EC" id="3.2.1.101"/>
    </reaction>
</comment>
<dbReference type="Gene3D" id="1.50.10.20">
    <property type="match status" value="1"/>
</dbReference>
<evidence type="ECO:0000256" key="5">
    <source>
        <dbReference type="ARBA" id="ARBA00022801"/>
    </source>
</evidence>
<keyword evidence="9" id="KW-1133">Transmembrane helix</keyword>
<evidence type="ECO:0000256" key="2">
    <source>
        <dbReference type="ARBA" id="ARBA00009699"/>
    </source>
</evidence>
<feature type="compositionally biased region" description="Low complexity" evidence="8">
    <location>
        <begin position="478"/>
        <end position="489"/>
    </location>
</feature>
<evidence type="ECO:0000256" key="3">
    <source>
        <dbReference type="ARBA" id="ARBA00012350"/>
    </source>
</evidence>
<evidence type="ECO:0000256" key="6">
    <source>
        <dbReference type="ARBA" id="ARBA00023180"/>
    </source>
</evidence>
<feature type="region of interest" description="Disordered" evidence="8">
    <location>
        <begin position="467"/>
        <end position="489"/>
    </location>
</feature>
<dbReference type="InterPro" id="IPR014480">
    <property type="entry name" value="Mannan-1_6-alpha_mannosidase"/>
</dbReference>
<evidence type="ECO:0000313" key="10">
    <source>
        <dbReference type="EMBL" id="KAL2287068.1"/>
    </source>
</evidence>
<feature type="transmembrane region" description="Helical" evidence="9">
    <location>
        <begin position="510"/>
        <end position="532"/>
    </location>
</feature>
<proteinExistence type="inferred from homology"/>
<dbReference type="InterPro" id="IPR005198">
    <property type="entry name" value="Glyco_hydro_76"/>
</dbReference>
<keyword evidence="6" id="KW-0325">Glycoprotein</keyword>
<evidence type="ECO:0000256" key="1">
    <source>
        <dbReference type="ARBA" id="ARBA00001452"/>
    </source>
</evidence>
<reference evidence="10 11" key="1">
    <citation type="submission" date="2024-03" db="EMBL/GenBank/DDBJ databases">
        <title>A high-quality draft genome sequence of Diaporthe vaccinii, a causative agent of upright dieback and viscid rot disease in cranberry plants.</title>
        <authorList>
            <person name="Sarrasin M."/>
            <person name="Lang B.F."/>
            <person name="Burger G."/>
        </authorList>
    </citation>
    <scope>NUCLEOTIDE SEQUENCE [LARGE SCALE GENOMIC DNA]</scope>
    <source>
        <strain evidence="10 11">IS7</strain>
    </source>
</reference>
<comment type="caution">
    <text evidence="10">The sequence shown here is derived from an EMBL/GenBank/DDBJ whole genome shotgun (WGS) entry which is preliminary data.</text>
</comment>
<evidence type="ECO:0000256" key="8">
    <source>
        <dbReference type="SAM" id="MobiDB-lite"/>
    </source>
</evidence>
<protein>
    <recommendedName>
        <fullName evidence="3">mannan endo-1,6-alpha-mannosidase</fullName>
        <ecNumber evidence="3">3.2.1.101</ecNumber>
    </recommendedName>
</protein>
<comment type="similarity">
    <text evidence="2">Belongs to the glycosyl hydrolase 76 family.</text>
</comment>
<dbReference type="InterPro" id="IPR008928">
    <property type="entry name" value="6-hairpin_glycosidase_sf"/>
</dbReference>
<keyword evidence="11" id="KW-1185">Reference proteome</keyword>
<accession>A0ABR4EX99</accession>
<evidence type="ECO:0000313" key="11">
    <source>
        <dbReference type="Proteomes" id="UP001600888"/>
    </source>
</evidence>
<sequence length="540" mass="59254">MLILSFHICRVFLFSLPYHTLVHLPLPSLLLPAVLSRSVALPLAWLLSAVAVNMSPRSFFLLKCLSMVGVVSAALDVDLTDAQSIRDNAALVAYDLLTFYKGNQSGQIPGILPGPPPDGDYYWWQGGAMWGALIDYWHYTGDMSYVNTTTESLLFQTGPRNNYMPPNWTASLGNDDQAFWALSTMAAAEVRFPDPPEDDVRQWLALTQAVFNTQAHPDRHDDTCNGGLRWQIPPSNNGYNYKNTIANACFFNIGARLARYTSNTTYYSWAFDTYDWMKRVSYIDPEYNVYDGAHVYHNCTDINKAQFSYNSGMLLQGAAFMYNWTSSQTDNTTLSEQEAAYWESEVRGLMNGTLRVFFPDGIAHEPACEDIGTCTSDMLSFKGYVARWMAVTAQLAPFTRDSIMPALRSSAEAAVRTCTGGDNGRMCGFKWHQNEWDGTTGAGHQMNVLAAMTSLLMTDNEITGDAAGGSGGAPITNATGGTSAGDSAAGYGDERPWDDIYEPITTGDKAGAAILTIILVSFLTAGCVWVSLDEGFSIGR</sequence>
<evidence type="ECO:0000256" key="9">
    <source>
        <dbReference type="SAM" id="Phobius"/>
    </source>
</evidence>
<dbReference type="Proteomes" id="UP001600888">
    <property type="component" value="Unassembled WGS sequence"/>
</dbReference>
<name>A0ABR4EX99_9PEZI</name>
<dbReference type="EC" id="3.2.1.101" evidence="3"/>
<keyword evidence="4" id="KW-0732">Signal</keyword>
<dbReference type="PANTHER" id="PTHR12145">
    <property type="entry name" value="MANNAN ENDO-1,6-ALPHA-MANNOSIDASE DCW1"/>
    <property type="match status" value="1"/>
</dbReference>
<evidence type="ECO:0000256" key="7">
    <source>
        <dbReference type="ARBA" id="ARBA00023295"/>
    </source>
</evidence>
<gene>
    <name evidence="10" type="ORF">FJTKL_06083</name>
</gene>
<dbReference type="Pfam" id="PF03663">
    <property type="entry name" value="Glyco_hydro_76"/>
    <property type="match status" value="1"/>
</dbReference>
<organism evidence="10 11">
    <name type="scientific">Diaporthe vaccinii</name>
    <dbReference type="NCBI Taxonomy" id="105482"/>
    <lineage>
        <taxon>Eukaryota</taxon>
        <taxon>Fungi</taxon>
        <taxon>Dikarya</taxon>
        <taxon>Ascomycota</taxon>
        <taxon>Pezizomycotina</taxon>
        <taxon>Sordariomycetes</taxon>
        <taxon>Sordariomycetidae</taxon>
        <taxon>Diaporthales</taxon>
        <taxon>Diaporthaceae</taxon>
        <taxon>Diaporthe</taxon>
        <taxon>Diaporthe eres species complex</taxon>
    </lineage>
</organism>
<dbReference type="EMBL" id="JBAWTH010000021">
    <property type="protein sequence ID" value="KAL2287068.1"/>
    <property type="molecule type" value="Genomic_DNA"/>
</dbReference>
<keyword evidence="5" id="KW-0378">Hydrolase</keyword>